<dbReference type="RefSeq" id="WP_016265397.1">
    <property type="nucleotide sequence ID" value="NZ_BJLN01000002.1"/>
</dbReference>
<feature type="binding site" evidence="4">
    <location>
        <position position="57"/>
    </location>
    <ligand>
        <name>substrate</name>
    </ligand>
</feature>
<dbReference type="PIRSF" id="PIRSF006806">
    <property type="entry name" value="FTHF_cligase"/>
    <property type="match status" value="1"/>
</dbReference>
<dbReference type="GO" id="GO:0046872">
    <property type="term" value="F:metal ion binding"/>
    <property type="evidence" value="ECO:0007669"/>
    <property type="project" value="UniProtKB-KW"/>
</dbReference>
<dbReference type="Proteomes" id="UP000239650">
    <property type="component" value="Unassembled WGS sequence"/>
</dbReference>
<comment type="similarity">
    <text evidence="1 5">Belongs to the 5-formyltetrahydrofolate cyclo-ligase family.</text>
</comment>
<dbReference type="GO" id="GO:0035999">
    <property type="term" value="P:tetrahydrofolate interconversion"/>
    <property type="evidence" value="ECO:0007669"/>
    <property type="project" value="TreeGrafter"/>
</dbReference>
<dbReference type="PANTHER" id="PTHR23407">
    <property type="entry name" value="ATPASE INHIBITOR/5-FORMYLTETRAHYDROFOLATE CYCLO-LIGASE"/>
    <property type="match status" value="1"/>
</dbReference>
<dbReference type="GO" id="GO:0005524">
    <property type="term" value="F:ATP binding"/>
    <property type="evidence" value="ECO:0007669"/>
    <property type="project" value="UniProtKB-KW"/>
</dbReference>
<organism evidence="6 7">
    <name type="scientific">Latilactobacillus sakei</name>
    <name type="common">Lactobacillus sakei</name>
    <dbReference type="NCBI Taxonomy" id="1599"/>
    <lineage>
        <taxon>Bacteria</taxon>
        <taxon>Bacillati</taxon>
        <taxon>Bacillota</taxon>
        <taxon>Bacilli</taxon>
        <taxon>Lactobacillales</taxon>
        <taxon>Lactobacillaceae</taxon>
        <taxon>Latilactobacillus</taxon>
    </lineage>
</organism>
<keyword evidence="5" id="KW-0460">Magnesium</keyword>
<dbReference type="PANTHER" id="PTHR23407:SF1">
    <property type="entry name" value="5-FORMYLTETRAHYDROFOLATE CYCLO-LIGASE"/>
    <property type="match status" value="1"/>
</dbReference>
<dbReference type="NCBIfam" id="TIGR02727">
    <property type="entry name" value="MTHFS_bact"/>
    <property type="match status" value="1"/>
</dbReference>
<evidence type="ECO:0000256" key="4">
    <source>
        <dbReference type="PIRSR" id="PIRSR006806-1"/>
    </source>
</evidence>
<gene>
    <name evidence="6" type="ORF">LAS9267_00543</name>
</gene>
<feature type="binding site" evidence="4">
    <location>
        <begin position="4"/>
        <end position="8"/>
    </location>
    <ligand>
        <name>ATP</name>
        <dbReference type="ChEBI" id="CHEBI:30616"/>
    </ligand>
</feature>
<accession>A0AAE8J5S0</accession>
<comment type="catalytic activity">
    <reaction evidence="5">
        <text>(6S)-5-formyl-5,6,7,8-tetrahydrofolate + ATP = (6R)-5,10-methenyltetrahydrofolate + ADP + phosphate</text>
        <dbReference type="Rhea" id="RHEA:10488"/>
        <dbReference type="ChEBI" id="CHEBI:30616"/>
        <dbReference type="ChEBI" id="CHEBI:43474"/>
        <dbReference type="ChEBI" id="CHEBI:57455"/>
        <dbReference type="ChEBI" id="CHEBI:57457"/>
        <dbReference type="ChEBI" id="CHEBI:456216"/>
        <dbReference type="EC" id="6.3.3.2"/>
    </reaction>
</comment>
<dbReference type="SUPFAM" id="SSF100950">
    <property type="entry name" value="NagB/RpiA/CoA transferase-like"/>
    <property type="match status" value="1"/>
</dbReference>
<dbReference type="GO" id="GO:0009396">
    <property type="term" value="P:folic acid-containing compound biosynthetic process"/>
    <property type="evidence" value="ECO:0007669"/>
    <property type="project" value="TreeGrafter"/>
</dbReference>
<evidence type="ECO:0000313" key="6">
    <source>
        <dbReference type="EMBL" id="SPE19576.1"/>
    </source>
</evidence>
<dbReference type="AlphaFoldDB" id="A0AAE8J5S0"/>
<evidence type="ECO:0000256" key="1">
    <source>
        <dbReference type="ARBA" id="ARBA00010638"/>
    </source>
</evidence>
<evidence type="ECO:0000313" key="7">
    <source>
        <dbReference type="Proteomes" id="UP000239650"/>
    </source>
</evidence>
<dbReference type="Pfam" id="PF01812">
    <property type="entry name" value="5-FTHF_cyc-lig"/>
    <property type="match status" value="1"/>
</dbReference>
<sequence length="180" mass="19939">MQTKQQIRQQGLAALQRLAQQPANKQQQEAILLQKLIDSAAFQSATVIGMTLNQPIEVATQPIIEAAQAAGKRIVVPRTLPKRQMAFYELTPTTVLERSHFGVLEPQITGEPIVPDLMIVPGVVFSLDGWRVGFGGGYYDRYLAAHQMNTVALALKPQQVKVPDWSVDQFDVKLKHIITA</sequence>
<proteinExistence type="inferred from homology"/>
<keyword evidence="5" id="KW-0479">Metal-binding</keyword>
<evidence type="ECO:0000256" key="2">
    <source>
        <dbReference type="ARBA" id="ARBA00022741"/>
    </source>
</evidence>
<comment type="caution">
    <text evidence="6">The sequence shown here is derived from an EMBL/GenBank/DDBJ whole genome shotgun (WGS) entry which is preliminary data.</text>
</comment>
<dbReference type="InterPro" id="IPR002698">
    <property type="entry name" value="FTHF_cligase"/>
</dbReference>
<keyword evidence="3 4" id="KW-0067">ATP-binding</keyword>
<reference evidence="6 7" key="1">
    <citation type="submission" date="2018-02" db="EMBL/GenBank/DDBJ databases">
        <authorList>
            <person name="Rodrigo-Torres L."/>
            <person name="Arahal R. D."/>
            <person name="Lucena T."/>
        </authorList>
    </citation>
    <scope>NUCLEOTIDE SEQUENCE [LARGE SCALE GENOMIC DNA]</scope>
    <source>
        <strain evidence="6 7">CECT 9267</strain>
    </source>
</reference>
<feature type="binding site" evidence="4">
    <location>
        <position position="52"/>
    </location>
    <ligand>
        <name>substrate</name>
    </ligand>
</feature>
<keyword evidence="2 4" id="KW-0547">Nucleotide-binding</keyword>
<comment type="cofactor">
    <cofactor evidence="5">
        <name>Mg(2+)</name>
        <dbReference type="ChEBI" id="CHEBI:18420"/>
    </cofactor>
</comment>
<protein>
    <recommendedName>
        <fullName evidence="5">5-formyltetrahydrofolate cyclo-ligase</fullName>
        <ecNumber evidence="5">6.3.3.2</ecNumber>
    </recommendedName>
</protein>
<dbReference type="EMBL" id="OKRC01000002">
    <property type="protein sequence ID" value="SPE19576.1"/>
    <property type="molecule type" value="Genomic_DNA"/>
</dbReference>
<dbReference type="GO" id="GO:0030272">
    <property type="term" value="F:5-formyltetrahydrofolate cyclo-ligase activity"/>
    <property type="evidence" value="ECO:0007669"/>
    <property type="project" value="UniProtKB-EC"/>
</dbReference>
<evidence type="ECO:0000256" key="5">
    <source>
        <dbReference type="RuleBase" id="RU361279"/>
    </source>
</evidence>
<name>A0AAE8J5S0_LATSK</name>
<feature type="binding site" evidence="4">
    <location>
        <begin position="131"/>
        <end position="139"/>
    </location>
    <ligand>
        <name>ATP</name>
        <dbReference type="ChEBI" id="CHEBI:30616"/>
    </ligand>
</feature>
<keyword evidence="6" id="KW-0436">Ligase</keyword>
<evidence type="ECO:0000256" key="3">
    <source>
        <dbReference type="ARBA" id="ARBA00022840"/>
    </source>
</evidence>
<dbReference type="Gene3D" id="3.40.50.10420">
    <property type="entry name" value="NagB/RpiA/CoA transferase-like"/>
    <property type="match status" value="1"/>
</dbReference>
<dbReference type="EC" id="6.3.3.2" evidence="5"/>
<dbReference type="InterPro" id="IPR037171">
    <property type="entry name" value="NagB/RpiA_transferase-like"/>
</dbReference>
<dbReference type="InterPro" id="IPR024185">
    <property type="entry name" value="FTHF_cligase-like_sf"/>
</dbReference>